<dbReference type="InterPro" id="IPR048469">
    <property type="entry name" value="YchJ-like_M"/>
</dbReference>
<dbReference type="AlphaFoldDB" id="A0A1V3NCZ3"/>
<dbReference type="Gene3D" id="3.10.450.50">
    <property type="match status" value="1"/>
</dbReference>
<dbReference type="Pfam" id="PF02810">
    <property type="entry name" value="SEC-C"/>
    <property type="match status" value="1"/>
</dbReference>
<dbReference type="Proteomes" id="UP000189462">
    <property type="component" value="Unassembled WGS sequence"/>
</dbReference>
<protein>
    <recommendedName>
        <fullName evidence="2">UPF0225 protein B1C78_13295</fullName>
    </recommendedName>
</protein>
<sequence length="134" mass="14706">MSAPTHSSNDPCPCGSRDSYAACCGRFLSGAALPETAEQLMRSRYTAYVGADAGYLLATWHSRTRPARLNLDDRVKWLGLKVRSVHAGGPTDDTGTVSFVARHKLGGRAHRLEETSRFVREHGRWVYLDGDVGD</sequence>
<dbReference type="OrthoDB" id="21421at2"/>
<dbReference type="PANTHER" id="PTHR33747:SF1">
    <property type="entry name" value="ADENYLATE CYCLASE-ASSOCIATED CAP C-TERMINAL DOMAIN-CONTAINING PROTEIN"/>
    <property type="match status" value="1"/>
</dbReference>
<dbReference type="SUPFAM" id="SSF54427">
    <property type="entry name" value="NTF2-like"/>
    <property type="match status" value="1"/>
</dbReference>
<comment type="similarity">
    <text evidence="1 2">Belongs to the UPF0225 family.</text>
</comment>
<dbReference type="InterPro" id="IPR023006">
    <property type="entry name" value="YchJ-like"/>
</dbReference>
<feature type="domain" description="YchJ-like middle NTF2-like" evidence="3">
    <location>
        <begin position="36"/>
        <end position="130"/>
    </location>
</feature>
<dbReference type="PANTHER" id="PTHR33747">
    <property type="entry name" value="UPF0225 PROTEIN SCO1677"/>
    <property type="match status" value="1"/>
</dbReference>
<dbReference type="InterPro" id="IPR032710">
    <property type="entry name" value="NTF2-like_dom_sf"/>
</dbReference>
<evidence type="ECO:0000313" key="5">
    <source>
        <dbReference type="Proteomes" id="UP000189462"/>
    </source>
</evidence>
<dbReference type="InterPro" id="IPR004027">
    <property type="entry name" value="SEC_C_motif"/>
</dbReference>
<gene>
    <name evidence="4" type="ORF">B1C78_13295</name>
</gene>
<evidence type="ECO:0000313" key="4">
    <source>
        <dbReference type="EMBL" id="OOG22915.1"/>
    </source>
</evidence>
<evidence type="ECO:0000256" key="1">
    <source>
        <dbReference type="ARBA" id="ARBA00010839"/>
    </source>
</evidence>
<dbReference type="HAMAP" id="MF_00612">
    <property type="entry name" value="UPF0225"/>
    <property type="match status" value="1"/>
</dbReference>
<dbReference type="RefSeq" id="WP_077279649.1">
    <property type="nucleotide sequence ID" value="NZ_MVBK01000083.1"/>
</dbReference>
<dbReference type="STRING" id="108003.B1C78_13295"/>
<organism evidence="4 5">
    <name type="scientific">Thioalkalivibrio denitrificans</name>
    <dbReference type="NCBI Taxonomy" id="108003"/>
    <lineage>
        <taxon>Bacteria</taxon>
        <taxon>Pseudomonadati</taxon>
        <taxon>Pseudomonadota</taxon>
        <taxon>Gammaproteobacteria</taxon>
        <taxon>Chromatiales</taxon>
        <taxon>Ectothiorhodospiraceae</taxon>
        <taxon>Thioalkalivibrio</taxon>
    </lineage>
</organism>
<dbReference type="Pfam" id="PF17775">
    <property type="entry name" value="YchJ_M-like"/>
    <property type="match status" value="1"/>
</dbReference>
<evidence type="ECO:0000256" key="2">
    <source>
        <dbReference type="HAMAP-Rule" id="MF_00612"/>
    </source>
</evidence>
<dbReference type="SUPFAM" id="SSF103642">
    <property type="entry name" value="Sec-C motif"/>
    <property type="match status" value="1"/>
</dbReference>
<reference evidence="4 5" key="1">
    <citation type="submission" date="2017-02" db="EMBL/GenBank/DDBJ databases">
        <title>Genomic diversity within the haloalkaliphilic genus Thioalkalivibrio.</title>
        <authorList>
            <person name="Ahn A.-C."/>
            <person name="Meier-Kolthoff J."/>
            <person name="Overmars L."/>
            <person name="Richter M."/>
            <person name="Woyke T."/>
            <person name="Sorokin D.Y."/>
            <person name="Muyzer G."/>
        </authorList>
    </citation>
    <scope>NUCLEOTIDE SEQUENCE [LARGE SCALE GENOMIC DNA]</scope>
    <source>
        <strain evidence="4 5">ALJD</strain>
    </source>
</reference>
<evidence type="ECO:0000259" key="3">
    <source>
        <dbReference type="Pfam" id="PF17775"/>
    </source>
</evidence>
<accession>A0A1V3NCZ3</accession>
<comment type="caution">
    <text evidence="4">The sequence shown here is derived from an EMBL/GenBank/DDBJ whole genome shotgun (WGS) entry which is preliminary data.</text>
</comment>
<keyword evidence="5" id="KW-1185">Reference proteome</keyword>
<dbReference type="EMBL" id="MVBK01000083">
    <property type="protein sequence ID" value="OOG22915.1"/>
    <property type="molecule type" value="Genomic_DNA"/>
</dbReference>
<proteinExistence type="inferred from homology"/>
<name>A0A1V3NCZ3_9GAMM</name>